<keyword evidence="2" id="KW-1185">Reference proteome</keyword>
<sequence>MNQMEHNYKIKDYKRYEAPGPFVQTSYKLNYPQQSYPNSQETRRMEERFQKIQWPRNKTLVGLTDQGDRMRFTRNQQISVVTNQSDHIADVQHHRKALLDTVKRNIHVARDEFAREVYVSRPGVRDLLRGTQPLYKVINNGTLYG</sequence>
<dbReference type="EMBL" id="CALNXK010000011">
    <property type="protein sequence ID" value="CAH3043130.1"/>
    <property type="molecule type" value="Genomic_DNA"/>
</dbReference>
<protein>
    <submittedName>
        <fullName evidence="1">Uncharacterized protein</fullName>
    </submittedName>
</protein>
<organism evidence="1 2">
    <name type="scientific">Porites lobata</name>
    <dbReference type="NCBI Taxonomy" id="104759"/>
    <lineage>
        <taxon>Eukaryota</taxon>
        <taxon>Metazoa</taxon>
        <taxon>Cnidaria</taxon>
        <taxon>Anthozoa</taxon>
        <taxon>Hexacorallia</taxon>
        <taxon>Scleractinia</taxon>
        <taxon>Fungiina</taxon>
        <taxon>Poritidae</taxon>
        <taxon>Porites</taxon>
    </lineage>
</organism>
<gene>
    <name evidence="1" type="ORF">PLOB_00002810</name>
</gene>
<proteinExistence type="predicted"/>
<accession>A0ABN8N4Y3</accession>
<comment type="caution">
    <text evidence="1">The sequence shown here is derived from an EMBL/GenBank/DDBJ whole genome shotgun (WGS) entry which is preliminary data.</text>
</comment>
<evidence type="ECO:0000313" key="2">
    <source>
        <dbReference type="Proteomes" id="UP001159405"/>
    </source>
</evidence>
<name>A0ABN8N4Y3_9CNID</name>
<reference evidence="1 2" key="1">
    <citation type="submission" date="2022-05" db="EMBL/GenBank/DDBJ databases">
        <authorList>
            <consortium name="Genoscope - CEA"/>
            <person name="William W."/>
        </authorList>
    </citation>
    <scope>NUCLEOTIDE SEQUENCE [LARGE SCALE GENOMIC DNA]</scope>
</reference>
<dbReference type="Proteomes" id="UP001159405">
    <property type="component" value="Unassembled WGS sequence"/>
</dbReference>
<evidence type="ECO:0000313" key="1">
    <source>
        <dbReference type="EMBL" id="CAH3043130.1"/>
    </source>
</evidence>